<evidence type="ECO:0000313" key="2">
    <source>
        <dbReference type="EMBL" id="TYS61451.1"/>
    </source>
</evidence>
<dbReference type="RefSeq" id="WP_010192786.1">
    <property type="nucleotide sequence ID" value="NZ_CP020880.1"/>
</dbReference>
<dbReference type="EMBL" id="CP020880">
    <property type="protein sequence ID" value="ART76194.1"/>
    <property type="molecule type" value="Genomic_DNA"/>
</dbReference>
<dbReference type="AlphaFoldDB" id="A0A1Y0CM85"/>
<dbReference type="Proteomes" id="UP000323393">
    <property type="component" value="Unassembled WGS sequence"/>
</dbReference>
<name>A0A1Y0CM85_9BACI</name>
<evidence type="ECO:0000313" key="6">
    <source>
        <dbReference type="Proteomes" id="UP000322524"/>
    </source>
</evidence>
<gene>
    <name evidence="1" type="ORF">B4U37_09135</name>
    <name evidence="2" type="ORF">FZC74_04000</name>
    <name evidence="4" type="ORF">FZC75_06335</name>
    <name evidence="3" type="ORF">FZC76_02330</name>
</gene>
<sequence length="62" mass="7454">MKQVATPWKKKKEENQRAVLRMEIDYELAVLFEAIQESDKEKMKKTKSKLEQLRKEMLSLEV</sequence>
<dbReference type="Proteomes" id="UP000322524">
    <property type="component" value="Unassembled WGS sequence"/>
</dbReference>
<organism evidence="3 6">
    <name type="scientific">Sutcliffiella horikoshii</name>
    <dbReference type="NCBI Taxonomy" id="79883"/>
    <lineage>
        <taxon>Bacteria</taxon>
        <taxon>Bacillati</taxon>
        <taxon>Bacillota</taxon>
        <taxon>Bacilli</taxon>
        <taxon>Bacillales</taxon>
        <taxon>Bacillaceae</taxon>
        <taxon>Sutcliffiella</taxon>
    </lineage>
</organism>
<keyword evidence="5" id="KW-1185">Reference proteome</keyword>
<evidence type="ECO:0000313" key="3">
    <source>
        <dbReference type="EMBL" id="TYS70752.1"/>
    </source>
</evidence>
<proteinExistence type="predicted"/>
<dbReference type="Proteomes" id="UP000195573">
    <property type="component" value="Chromosome"/>
</dbReference>
<accession>A0A1Y0CM85</accession>
<evidence type="ECO:0000313" key="5">
    <source>
        <dbReference type="Proteomes" id="UP000195573"/>
    </source>
</evidence>
<protein>
    <submittedName>
        <fullName evidence="3">Uncharacterized protein</fullName>
    </submittedName>
</protein>
<reference evidence="6 7" key="2">
    <citation type="submission" date="2019-08" db="EMBL/GenBank/DDBJ databases">
        <title>Bacillus genomes from the desert of Cuatro Cienegas, Coahuila.</title>
        <authorList>
            <person name="Olmedo-Alvarez G."/>
        </authorList>
    </citation>
    <scope>NUCLEOTIDE SEQUENCE [LARGE SCALE GENOMIC DNA]</scope>
    <source>
        <strain evidence="3 6">CH28_1T</strain>
        <strain evidence="2 7">CH88_3T</strain>
        <strain evidence="4 8">CH98b_3T</strain>
    </source>
</reference>
<dbReference type="GeneID" id="96738585"/>
<dbReference type="STRING" id="79883.GCA_001636495_03179"/>
<dbReference type="EMBL" id="VTEU01000001">
    <property type="protein sequence ID" value="TYS61451.1"/>
    <property type="molecule type" value="Genomic_DNA"/>
</dbReference>
<dbReference type="EMBL" id="VTET01000003">
    <property type="protein sequence ID" value="TYS72693.1"/>
    <property type="molecule type" value="Genomic_DNA"/>
</dbReference>
<dbReference type="KEGG" id="bhk:B4U37_09135"/>
<evidence type="ECO:0000313" key="8">
    <source>
        <dbReference type="Proteomes" id="UP000324517"/>
    </source>
</evidence>
<evidence type="ECO:0000313" key="1">
    <source>
        <dbReference type="EMBL" id="ART76194.1"/>
    </source>
</evidence>
<dbReference type="EMBL" id="VTEV01000001">
    <property type="protein sequence ID" value="TYS70752.1"/>
    <property type="molecule type" value="Genomic_DNA"/>
</dbReference>
<dbReference type="OrthoDB" id="2828299at2"/>
<evidence type="ECO:0000313" key="4">
    <source>
        <dbReference type="EMBL" id="TYS72693.1"/>
    </source>
</evidence>
<dbReference type="Proteomes" id="UP000324517">
    <property type="component" value="Unassembled WGS sequence"/>
</dbReference>
<evidence type="ECO:0000313" key="7">
    <source>
        <dbReference type="Proteomes" id="UP000323393"/>
    </source>
</evidence>
<reference evidence="1 5" key="1">
    <citation type="submission" date="2017-04" db="EMBL/GenBank/DDBJ databases">
        <title>Complete Genome Sequence of the Bacillus horikoshii 20a strain from Cuatro Cienegas, Coahuila, Mexico.</title>
        <authorList>
            <person name="Zarza E."/>
            <person name="Alcaraz L.D."/>
            <person name="Aguilar-Salinas B."/>
            <person name="Islas A."/>
            <person name="Olmedo-Alvarez G."/>
        </authorList>
    </citation>
    <scope>NUCLEOTIDE SEQUENCE [LARGE SCALE GENOMIC DNA]</scope>
    <source>
        <strain evidence="1 5">20a</strain>
    </source>
</reference>